<dbReference type="SMART" id="SM00345">
    <property type="entry name" value="HTH_GNTR"/>
    <property type="match status" value="1"/>
</dbReference>
<dbReference type="GO" id="GO:0003700">
    <property type="term" value="F:DNA-binding transcription factor activity"/>
    <property type="evidence" value="ECO:0007669"/>
    <property type="project" value="InterPro"/>
</dbReference>
<evidence type="ECO:0000313" key="6">
    <source>
        <dbReference type="Proteomes" id="UP000293398"/>
    </source>
</evidence>
<dbReference type="InterPro" id="IPR000524">
    <property type="entry name" value="Tscrpt_reg_HTH_GntR"/>
</dbReference>
<dbReference type="InterPro" id="IPR036390">
    <property type="entry name" value="WH_DNA-bd_sf"/>
</dbReference>
<dbReference type="EMBL" id="SHKO01000002">
    <property type="protein sequence ID" value="RZT94531.1"/>
    <property type="molecule type" value="Genomic_DNA"/>
</dbReference>
<protein>
    <submittedName>
        <fullName evidence="5">DNA-binding GntR family transcriptional regulator</fullName>
    </submittedName>
</protein>
<dbReference type="InterPro" id="IPR011711">
    <property type="entry name" value="GntR_C"/>
</dbReference>
<feature type="domain" description="HTH gntR-type" evidence="4">
    <location>
        <begin position="10"/>
        <end position="77"/>
    </location>
</feature>
<dbReference type="Gene3D" id="1.20.120.530">
    <property type="entry name" value="GntR ligand-binding domain-like"/>
    <property type="match status" value="1"/>
</dbReference>
<organism evidence="5 6">
    <name type="scientific">Advenella incenata</name>
    <dbReference type="NCBI Taxonomy" id="267800"/>
    <lineage>
        <taxon>Bacteria</taxon>
        <taxon>Pseudomonadati</taxon>
        <taxon>Pseudomonadota</taxon>
        <taxon>Betaproteobacteria</taxon>
        <taxon>Burkholderiales</taxon>
        <taxon>Alcaligenaceae</taxon>
    </lineage>
</organism>
<keyword evidence="1" id="KW-0805">Transcription regulation</keyword>
<dbReference type="SUPFAM" id="SSF48008">
    <property type="entry name" value="GntR ligand-binding domain-like"/>
    <property type="match status" value="1"/>
</dbReference>
<dbReference type="CDD" id="cd07377">
    <property type="entry name" value="WHTH_GntR"/>
    <property type="match status" value="1"/>
</dbReference>
<keyword evidence="2 5" id="KW-0238">DNA-binding</keyword>
<dbReference type="AlphaFoldDB" id="A0A4Q7VCC8"/>
<keyword evidence="6" id="KW-1185">Reference proteome</keyword>
<evidence type="ECO:0000313" key="5">
    <source>
        <dbReference type="EMBL" id="RZT94531.1"/>
    </source>
</evidence>
<evidence type="ECO:0000259" key="4">
    <source>
        <dbReference type="PROSITE" id="PS50949"/>
    </source>
</evidence>
<accession>A0A4Q7VCC8</accession>
<dbReference type="Pfam" id="PF07729">
    <property type="entry name" value="FCD"/>
    <property type="match status" value="1"/>
</dbReference>
<dbReference type="Gene3D" id="1.10.10.10">
    <property type="entry name" value="Winged helix-like DNA-binding domain superfamily/Winged helix DNA-binding domain"/>
    <property type="match status" value="1"/>
</dbReference>
<dbReference type="SUPFAM" id="SSF46785">
    <property type="entry name" value="Winged helix' DNA-binding domain"/>
    <property type="match status" value="1"/>
</dbReference>
<dbReference type="OrthoDB" id="9799812at2"/>
<keyword evidence="3" id="KW-0804">Transcription</keyword>
<dbReference type="Proteomes" id="UP000293398">
    <property type="component" value="Unassembled WGS sequence"/>
</dbReference>
<dbReference type="RefSeq" id="WP_128392818.1">
    <property type="nucleotide sequence ID" value="NZ_SHKO01000002.1"/>
</dbReference>
<gene>
    <name evidence="5" type="ORF">EV681_2952</name>
</gene>
<evidence type="ECO:0000256" key="3">
    <source>
        <dbReference type="ARBA" id="ARBA00023163"/>
    </source>
</evidence>
<name>A0A4Q7VCC8_9BURK</name>
<dbReference type="InterPro" id="IPR008920">
    <property type="entry name" value="TF_FadR/GntR_C"/>
</dbReference>
<dbReference type="Pfam" id="PF00392">
    <property type="entry name" value="GntR"/>
    <property type="match status" value="1"/>
</dbReference>
<sequence length="221" mass="25402">MVVYLEHAFDPLWVKVANALRDQILQGHIKHGELLSENKLASEFDVSRTPVREALRLLMEEGLVEMLAGRKVRVIIPRLEDITEIYQIRWILESAALHELGQNPVLAKKVSGELRVCLEQARQALDNKNVMQLATANEKFHGVLISALRNQRISAQFKTIHNLITLYRRQTLESDSWAVTGDEEHIQLVQFIEQGAIDQALDLLKRHLCEAKKVLREYLEQ</sequence>
<dbReference type="PRINTS" id="PR00035">
    <property type="entry name" value="HTHGNTR"/>
</dbReference>
<dbReference type="SMART" id="SM00895">
    <property type="entry name" value="FCD"/>
    <property type="match status" value="1"/>
</dbReference>
<proteinExistence type="predicted"/>
<reference evidence="5 6" key="1">
    <citation type="submission" date="2019-02" db="EMBL/GenBank/DDBJ databases">
        <title>Genomic Encyclopedia of Type Strains, Phase IV (KMG-IV): sequencing the most valuable type-strain genomes for metagenomic binning, comparative biology and taxonomic classification.</title>
        <authorList>
            <person name="Goeker M."/>
        </authorList>
    </citation>
    <scope>NUCLEOTIDE SEQUENCE [LARGE SCALE GENOMIC DNA]</scope>
    <source>
        <strain evidence="5 6">DSM 23814</strain>
    </source>
</reference>
<dbReference type="PANTHER" id="PTHR43537:SF24">
    <property type="entry name" value="GLUCONATE OPERON TRANSCRIPTIONAL REPRESSOR"/>
    <property type="match status" value="1"/>
</dbReference>
<dbReference type="PROSITE" id="PS50949">
    <property type="entry name" value="HTH_GNTR"/>
    <property type="match status" value="1"/>
</dbReference>
<evidence type="ECO:0000256" key="1">
    <source>
        <dbReference type="ARBA" id="ARBA00023015"/>
    </source>
</evidence>
<dbReference type="PANTHER" id="PTHR43537">
    <property type="entry name" value="TRANSCRIPTIONAL REGULATOR, GNTR FAMILY"/>
    <property type="match status" value="1"/>
</dbReference>
<comment type="caution">
    <text evidence="5">The sequence shown here is derived from an EMBL/GenBank/DDBJ whole genome shotgun (WGS) entry which is preliminary data.</text>
</comment>
<evidence type="ECO:0000256" key="2">
    <source>
        <dbReference type="ARBA" id="ARBA00023125"/>
    </source>
</evidence>
<dbReference type="GO" id="GO:0003677">
    <property type="term" value="F:DNA binding"/>
    <property type="evidence" value="ECO:0007669"/>
    <property type="project" value="UniProtKB-KW"/>
</dbReference>
<dbReference type="InterPro" id="IPR036388">
    <property type="entry name" value="WH-like_DNA-bd_sf"/>
</dbReference>